<dbReference type="PROSITE" id="PS50090">
    <property type="entry name" value="MYB_LIKE"/>
    <property type="match status" value="1"/>
</dbReference>
<feature type="domain" description="HTH myb-type" evidence="3">
    <location>
        <begin position="40"/>
        <end position="99"/>
    </location>
</feature>
<gene>
    <name evidence="4" type="ORF">NCGR_LOCUS46662</name>
</gene>
<dbReference type="PROSITE" id="PS51294">
    <property type="entry name" value="HTH_MYB"/>
    <property type="match status" value="1"/>
</dbReference>
<dbReference type="InterPro" id="IPR017930">
    <property type="entry name" value="Myb_dom"/>
</dbReference>
<organism evidence="4 5">
    <name type="scientific">Miscanthus lutarioriparius</name>
    <dbReference type="NCBI Taxonomy" id="422564"/>
    <lineage>
        <taxon>Eukaryota</taxon>
        <taxon>Viridiplantae</taxon>
        <taxon>Streptophyta</taxon>
        <taxon>Embryophyta</taxon>
        <taxon>Tracheophyta</taxon>
        <taxon>Spermatophyta</taxon>
        <taxon>Magnoliopsida</taxon>
        <taxon>Liliopsida</taxon>
        <taxon>Poales</taxon>
        <taxon>Poaceae</taxon>
        <taxon>PACMAD clade</taxon>
        <taxon>Panicoideae</taxon>
        <taxon>Andropogonodae</taxon>
        <taxon>Andropogoneae</taxon>
        <taxon>Saccharinae</taxon>
        <taxon>Miscanthus</taxon>
    </lineage>
</organism>
<evidence type="ECO:0000259" key="2">
    <source>
        <dbReference type="PROSITE" id="PS50090"/>
    </source>
</evidence>
<evidence type="ECO:0000256" key="1">
    <source>
        <dbReference type="ARBA" id="ARBA00023125"/>
    </source>
</evidence>
<accession>A0A811R0U1</accession>
<name>A0A811R0U1_9POAL</name>
<evidence type="ECO:0000259" key="3">
    <source>
        <dbReference type="PROSITE" id="PS51294"/>
    </source>
</evidence>
<dbReference type="InterPro" id="IPR031105">
    <property type="entry name" value="TRP_plant"/>
</dbReference>
<dbReference type="PANTHER" id="PTHR21717:SF72">
    <property type="entry name" value="TELOMERE-BINDING PROTEIN 1"/>
    <property type="match status" value="1"/>
</dbReference>
<feature type="domain" description="Myb-like" evidence="2">
    <location>
        <begin position="40"/>
        <end position="95"/>
    </location>
</feature>
<protein>
    <submittedName>
        <fullName evidence="4">Uncharacterized protein</fullName>
    </submittedName>
</protein>
<dbReference type="SMART" id="SM00717">
    <property type="entry name" value="SANT"/>
    <property type="match status" value="1"/>
</dbReference>
<dbReference type="Proteomes" id="UP000604825">
    <property type="component" value="Unassembled WGS sequence"/>
</dbReference>
<keyword evidence="1" id="KW-0238">DNA-binding</keyword>
<reference evidence="4" key="1">
    <citation type="submission" date="2020-10" db="EMBL/GenBank/DDBJ databases">
        <authorList>
            <person name="Han B."/>
            <person name="Lu T."/>
            <person name="Zhao Q."/>
            <person name="Huang X."/>
            <person name="Zhao Y."/>
        </authorList>
    </citation>
    <scope>NUCLEOTIDE SEQUENCE</scope>
</reference>
<dbReference type="PANTHER" id="PTHR21717">
    <property type="entry name" value="TELOMERIC REPEAT BINDING PROTEIN"/>
    <property type="match status" value="1"/>
</dbReference>
<dbReference type="InterPro" id="IPR001005">
    <property type="entry name" value="SANT/Myb"/>
</dbReference>
<proteinExistence type="predicted"/>
<dbReference type="EMBL" id="CAJGYO010000012">
    <property type="protein sequence ID" value="CAD6263355.1"/>
    <property type="molecule type" value="Genomic_DNA"/>
</dbReference>
<dbReference type="InterPro" id="IPR009057">
    <property type="entry name" value="Homeodomain-like_sf"/>
</dbReference>
<keyword evidence="5" id="KW-1185">Reference proteome</keyword>
<evidence type="ECO:0000313" key="5">
    <source>
        <dbReference type="Proteomes" id="UP000604825"/>
    </source>
</evidence>
<comment type="caution">
    <text evidence="4">The sequence shown here is derived from an EMBL/GenBank/DDBJ whole genome shotgun (WGS) entry which is preliminary data.</text>
</comment>
<sequence length="146" mass="16294">MASQDTSASSQAIIPVSPAPSDMGALAIVPLCKSKRSEIGQRRIRRPFTVGEVETLVGAVEQLGTGRWRAVKTLAFDNIEHRTYVDLKDKWKTLVHTANISPQQRRGQPVPQELLDRVLAAQAYWSQHLQDKPRGKARLLPEICFP</sequence>
<dbReference type="OrthoDB" id="2020981at2759"/>
<evidence type="ECO:0000313" key="4">
    <source>
        <dbReference type="EMBL" id="CAD6263355.1"/>
    </source>
</evidence>
<dbReference type="GO" id="GO:0042162">
    <property type="term" value="F:telomeric DNA binding"/>
    <property type="evidence" value="ECO:0007669"/>
    <property type="project" value="UniProtKB-ARBA"/>
</dbReference>
<dbReference type="AlphaFoldDB" id="A0A811R0U1"/>
<dbReference type="SUPFAM" id="SSF46689">
    <property type="entry name" value="Homeodomain-like"/>
    <property type="match status" value="1"/>
</dbReference>
<dbReference type="CDD" id="cd11660">
    <property type="entry name" value="SANT_TRF"/>
    <property type="match status" value="1"/>
</dbReference>
<dbReference type="Gene3D" id="1.10.246.220">
    <property type="match status" value="1"/>
</dbReference>